<dbReference type="EMBL" id="JAUHHV010000007">
    <property type="protein sequence ID" value="KAK1417287.1"/>
    <property type="molecule type" value="Genomic_DNA"/>
</dbReference>
<reference evidence="2" key="1">
    <citation type="journal article" date="2023" name="bioRxiv">
        <title>Improved chromosome-level genome assembly for marigold (Tagetes erecta).</title>
        <authorList>
            <person name="Jiang F."/>
            <person name="Yuan L."/>
            <person name="Wang S."/>
            <person name="Wang H."/>
            <person name="Xu D."/>
            <person name="Wang A."/>
            <person name="Fan W."/>
        </authorList>
    </citation>
    <scope>NUCLEOTIDE SEQUENCE</scope>
    <source>
        <strain evidence="2">WSJ</strain>
        <tissue evidence="2">Leaf</tissue>
    </source>
</reference>
<name>A0AAD8NQA2_TARER</name>
<proteinExistence type="predicted"/>
<organism evidence="2 3">
    <name type="scientific">Tagetes erecta</name>
    <name type="common">African marigold</name>
    <dbReference type="NCBI Taxonomy" id="13708"/>
    <lineage>
        <taxon>Eukaryota</taxon>
        <taxon>Viridiplantae</taxon>
        <taxon>Streptophyta</taxon>
        <taxon>Embryophyta</taxon>
        <taxon>Tracheophyta</taxon>
        <taxon>Spermatophyta</taxon>
        <taxon>Magnoliopsida</taxon>
        <taxon>eudicotyledons</taxon>
        <taxon>Gunneridae</taxon>
        <taxon>Pentapetalae</taxon>
        <taxon>asterids</taxon>
        <taxon>campanulids</taxon>
        <taxon>Asterales</taxon>
        <taxon>Asteraceae</taxon>
        <taxon>Asteroideae</taxon>
        <taxon>Heliantheae alliance</taxon>
        <taxon>Tageteae</taxon>
        <taxon>Tagetes</taxon>
    </lineage>
</organism>
<gene>
    <name evidence="2" type="ORF">QVD17_26413</name>
</gene>
<dbReference type="Proteomes" id="UP001229421">
    <property type="component" value="Unassembled WGS sequence"/>
</dbReference>
<accession>A0AAD8NQA2</accession>
<evidence type="ECO:0000313" key="3">
    <source>
        <dbReference type="Proteomes" id="UP001229421"/>
    </source>
</evidence>
<feature type="region of interest" description="Disordered" evidence="1">
    <location>
        <begin position="68"/>
        <end position="127"/>
    </location>
</feature>
<dbReference type="AlphaFoldDB" id="A0AAD8NQA2"/>
<evidence type="ECO:0000256" key="1">
    <source>
        <dbReference type="SAM" id="MobiDB-lite"/>
    </source>
</evidence>
<keyword evidence="3" id="KW-1185">Reference proteome</keyword>
<feature type="compositionally biased region" description="Polar residues" evidence="1">
    <location>
        <begin position="117"/>
        <end position="127"/>
    </location>
</feature>
<sequence length="127" mass="14329">MKKRLHQGVFVKVIIATFKNQNMILRRGHHQGVVPKLEIMTISYMVNLKEKHNMEGLGGMGLIGENFEGNLGRVRGDENKSRSGGSDNLEGESGDEQDVPNDSSSSSRSRRQKYHRQTSYQIQELEA</sequence>
<evidence type="ECO:0000313" key="2">
    <source>
        <dbReference type="EMBL" id="KAK1417287.1"/>
    </source>
</evidence>
<feature type="compositionally biased region" description="Acidic residues" evidence="1">
    <location>
        <begin position="89"/>
        <end position="99"/>
    </location>
</feature>
<protein>
    <submittedName>
        <fullName evidence="2">Uncharacterized protein</fullName>
    </submittedName>
</protein>
<comment type="caution">
    <text evidence="2">The sequence shown here is derived from an EMBL/GenBank/DDBJ whole genome shotgun (WGS) entry which is preliminary data.</text>
</comment>